<organism evidence="1 2">
    <name type="scientific">Trifolium medium</name>
    <dbReference type="NCBI Taxonomy" id="97028"/>
    <lineage>
        <taxon>Eukaryota</taxon>
        <taxon>Viridiplantae</taxon>
        <taxon>Streptophyta</taxon>
        <taxon>Embryophyta</taxon>
        <taxon>Tracheophyta</taxon>
        <taxon>Spermatophyta</taxon>
        <taxon>Magnoliopsida</taxon>
        <taxon>eudicotyledons</taxon>
        <taxon>Gunneridae</taxon>
        <taxon>Pentapetalae</taxon>
        <taxon>rosids</taxon>
        <taxon>fabids</taxon>
        <taxon>Fabales</taxon>
        <taxon>Fabaceae</taxon>
        <taxon>Papilionoideae</taxon>
        <taxon>50 kb inversion clade</taxon>
        <taxon>NPAAA clade</taxon>
        <taxon>Hologalegina</taxon>
        <taxon>IRL clade</taxon>
        <taxon>Trifolieae</taxon>
        <taxon>Trifolium</taxon>
    </lineage>
</organism>
<evidence type="ECO:0000313" key="2">
    <source>
        <dbReference type="Proteomes" id="UP000265520"/>
    </source>
</evidence>
<keyword evidence="2" id="KW-1185">Reference proteome</keyword>
<name>A0A392RA93_9FABA</name>
<sequence>ACIRDETGQFVQAFGRNYAGKPLIAEAEAKGCASNQIKAKEQH</sequence>
<evidence type="ECO:0000313" key="1">
    <source>
        <dbReference type="EMBL" id="MCI33491.1"/>
    </source>
</evidence>
<protein>
    <submittedName>
        <fullName evidence="1">Uncharacterized protein</fullName>
    </submittedName>
</protein>
<dbReference type="AlphaFoldDB" id="A0A392RA93"/>
<feature type="non-terminal residue" evidence="1">
    <location>
        <position position="1"/>
    </location>
</feature>
<dbReference type="EMBL" id="LXQA010204811">
    <property type="protein sequence ID" value="MCI33491.1"/>
    <property type="molecule type" value="Genomic_DNA"/>
</dbReference>
<proteinExistence type="predicted"/>
<comment type="caution">
    <text evidence="1">The sequence shown here is derived from an EMBL/GenBank/DDBJ whole genome shotgun (WGS) entry which is preliminary data.</text>
</comment>
<reference evidence="1 2" key="1">
    <citation type="journal article" date="2018" name="Front. Plant Sci.">
        <title>Red Clover (Trifolium pratense) and Zigzag Clover (T. medium) - A Picture of Genomic Similarities and Differences.</title>
        <authorList>
            <person name="Dluhosova J."/>
            <person name="Istvanek J."/>
            <person name="Nedelnik J."/>
            <person name="Repkova J."/>
        </authorList>
    </citation>
    <scope>NUCLEOTIDE SEQUENCE [LARGE SCALE GENOMIC DNA]</scope>
    <source>
        <strain evidence="2">cv. 10/8</strain>
        <tissue evidence="1">Leaf</tissue>
    </source>
</reference>
<accession>A0A392RA93</accession>
<dbReference type="Proteomes" id="UP000265520">
    <property type="component" value="Unassembled WGS sequence"/>
</dbReference>